<evidence type="ECO:0000259" key="14">
    <source>
        <dbReference type="Pfam" id="PF00224"/>
    </source>
</evidence>
<evidence type="ECO:0000256" key="4">
    <source>
        <dbReference type="ARBA" id="ARBA00022679"/>
    </source>
</evidence>
<dbReference type="InterPro" id="IPR040442">
    <property type="entry name" value="Pyrv_kinase-like_dom_sf"/>
</dbReference>
<dbReference type="NCBIfam" id="NF004491">
    <property type="entry name" value="PRK05826.1"/>
    <property type="match status" value="1"/>
</dbReference>
<dbReference type="InterPro" id="IPR036918">
    <property type="entry name" value="Pyrv_Knase_C_sf"/>
</dbReference>
<dbReference type="GO" id="GO:0016301">
    <property type="term" value="F:kinase activity"/>
    <property type="evidence" value="ECO:0007669"/>
    <property type="project" value="UniProtKB-KW"/>
</dbReference>
<protein>
    <recommendedName>
        <fullName evidence="3 12">Pyruvate kinase</fullName>
        <ecNumber evidence="3 12">2.7.1.40</ecNumber>
    </recommendedName>
</protein>
<dbReference type="InterPro" id="IPR001697">
    <property type="entry name" value="Pyr_Knase"/>
</dbReference>
<dbReference type="NCBIfam" id="NF004978">
    <property type="entry name" value="PRK06354.1"/>
    <property type="match status" value="1"/>
</dbReference>
<dbReference type="InterPro" id="IPR015806">
    <property type="entry name" value="Pyrv_Knase_insert_dom_sf"/>
</dbReference>
<evidence type="ECO:0000256" key="13">
    <source>
        <dbReference type="RuleBase" id="RU000504"/>
    </source>
</evidence>
<evidence type="ECO:0000256" key="11">
    <source>
        <dbReference type="ARBA" id="ARBA00023317"/>
    </source>
</evidence>
<evidence type="ECO:0000256" key="1">
    <source>
        <dbReference type="ARBA" id="ARBA00004997"/>
    </source>
</evidence>
<dbReference type="InterPro" id="IPR018209">
    <property type="entry name" value="Pyrv_Knase_AS"/>
</dbReference>
<evidence type="ECO:0000256" key="9">
    <source>
        <dbReference type="ARBA" id="ARBA00022842"/>
    </source>
</evidence>
<evidence type="ECO:0000256" key="2">
    <source>
        <dbReference type="ARBA" id="ARBA00008663"/>
    </source>
</evidence>
<name>A0ABT8MB39_9EURY</name>
<dbReference type="Gene3D" id="3.20.20.60">
    <property type="entry name" value="Phosphoenolpyruvate-binding domains"/>
    <property type="match status" value="1"/>
</dbReference>
<dbReference type="InterPro" id="IPR015813">
    <property type="entry name" value="Pyrv/PenolPyrv_kinase-like_dom"/>
</dbReference>
<dbReference type="Gene3D" id="2.40.33.10">
    <property type="entry name" value="PK beta-barrel domain-like"/>
    <property type="match status" value="1"/>
</dbReference>
<keyword evidence="9 13" id="KW-0460">Magnesium</keyword>
<dbReference type="EMBL" id="VCYH01000006">
    <property type="protein sequence ID" value="MDN7025150.1"/>
    <property type="molecule type" value="Genomic_DNA"/>
</dbReference>
<evidence type="ECO:0000313" key="17">
    <source>
        <dbReference type="Proteomes" id="UP001168338"/>
    </source>
</evidence>
<evidence type="ECO:0000256" key="12">
    <source>
        <dbReference type="NCBIfam" id="TIGR01064"/>
    </source>
</evidence>
<dbReference type="Gene3D" id="3.40.1380.20">
    <property type="entry name" value="Pyruvate kinase, C-terminal domain"/>
    <property type="match status" value="1"/>
</dbReference>
<keyword evidence="8" id="KW-0067">ATP-binding</keyword>
<feature type="domain" description="Pyruvate kinase C-terminal" evidence="15">
    <location>
        <begin position="368"/>
        <end position="474"/>
    </location>
</feature>
<dbReference type="RefSeq" id="WP_301664297.1">
    <property type="nucleotide sequence ID" value="NZ_VCYH01000006.1"/>
</dbReference>
<comment type="catalytic activity">
    <reaction evidence="13">
        <text>pyruvate + ATP = phosphoenolpyruvate + ADP + H(+)</text>
        <dbReference type="Rhea" id="RHEA:18157"/>
        <dbReference type="ChEBI" id="CHEBI:15361"/>
        <dbReference type="ChEBI" id="CHEBI:15378"/>
        <dbReference type="ChEBI" id="CHEBI:30616"/>
        <dbReference type="ChEBI" id="CHEBI:58702"/>
        <dbReference type="ChEBI" id="CHEBI:456216"/>
        <dbReference type="EC" id="2.7.1.40"/>
    </reaction>
</comment>
<dbReference type="SUPFAM" id="SSF50800">
    <property type="entry name" value="PK beta-barrel domain-like"/>
    <property type="match status" value="1"/>
</dbReference>
<comment type="pathway">
    <text evidence="1 13">Carbohydrate degradation; glycolysis; pyruvate from D-glyceraldehyde 3-phosphate: step 5/5.</text>
</comment>
<sequence>MLLPDHKTKIVCTIGPSSESKPVLQKMMQSGMNVARLNLAHGDFDEHRRRIRTIRSVAEELKVPIAILLDLPGPKIRIGRLPREPIMLKPGDMVTLTTGASTDEPGVIPVDFEEFPSLVSENSTIYLADGFIQLRVQRMIPDGAVCIVVIGGLLSSHKGMNLLGASLAVETLTERDREGLAFGIAEGVDAFSVSFIRRAEDVRQAREYAESLAPCVRIIAKIERREAVENVDEILAEADGVMIARGDLGVQIPIEEVPVVQKRIIHQANISGRPVITATQMLESMTEHIRPTRAEVTDVANAILDGTDAVMLSGETAIGSFPVETVQMMAGIARTTEEQRRALAGGGTCEEYFRRGRGRAGMAVGDVVSLNVIEARDALRIQYIITPTRTGSTPRRISRFKPEGWILSFSRNFRTPQFLSFSYGVQPFFIQSEREDWHEEIMEFLKASDVIAPGDRVLFTEGVSPGEAGTDSLTILTVE</sequence>
<evidence type="ECO:0000256" key="10">
    <source>
        <dbReference type="ARBA" id="ARBA00023152"/>
    </source>
</evidence>
<proteinExistence type="inferred from homology"/>
<keyword evidence="17" id="KW-1185">Reference proteome</keyword>
<dbReference type="NCBIfam" id="TIGR01064">
    <property type="entry name" value="pyruv_kin"/>
    <property type="match status" value="1"/>
</dbReference>
<dbReference type="PROSITE" id="PS00110">
    <property type="entry name" value="PYRUVATE_KINASE"/>
    <property type="match status" value="1"/>
</dbReference>
<dbReference type="EC" id="2.7.1.40" evidence="3 12"/>
<gene>
    <name evidence="16" type="primary">pyk</name>
    <name evidence="16" type="ORF">FGU65_09650</name>
</gene>
<dbReference type="SUPFAM" id="SSF52935">
    <property type="entry name" value="PK C-terminal domain-like"/>
    <property type="match status" value="1"/>
</dbReference>
<evidence type="ECO:0000256" key="6">
    <source>
        <dbReference type="ARBA" id="ARBA00022741"/>
    </source>
</evidence>
<comment type="caution">
    <text evidence="16">The sequence shown here is derived from an EMBL/GenBank/DDBJ whole genome shotgun (WGS) entry which is preliminary data.</text>
</comment>
<keyword evidence="5" id="KW-0479">Metal-binding</keyword>
<keyword evidence="4 13" id="KW-0808">Transferase</keyword>
<dbReference type="GO" id="GO:0004743">
    <property type="term" value="F:pyruvate kinase activity"/>
    <property type="evidence" value="ECO:0007669"/>
    <property type="project" value="UniProtKB-EC"/>
</dbReference>
<evidence type="ECO:0000256" key="7">
    <source>
        <dbReference type="ARBA" id="ARBA00022777"/>
    </source>
</evidence>
<accession>A0ABT8MB39</accession>
<dbReference type="Pfam" id="PF02887">
    <property type="entry name" value="PK_C"/>
    <property type="match status" value="1"/>
</dbReference>
<dbReference type="InterPro" id="IPR015795">
    <property type="entry name" value="Pyrv_Knase_C"/>
</dbReference>
<dbReference type="InterPro" id="IPR011037">
    <property type="entry name" value="Pyrv_Knase-like_insert_dom_sf"/>
</dbReference>
<keyword evidence="6" id="KW-0547">Nucleotide-binding</keyword>
<evidence type="ECO:0000256" key="8">
    <source>
        <dbReference type="ARBA" id="ARBA00022840"/>
    </source>
</evidence>
<dbReference type="PRINTS" id="PR01050">
    <property type="entry name" value="PYRUVTKNASE"/>
</dbReference>
<dbReference type="Proteomes" id="UP001168338">
    <property type="component" value="Unassembled WGS sequence"/>
</dbReference>
<evidence type="ECO:0000256" key="3">
    <source>
        <dbReference type="ARBA" id="ARBA00012142"/>
    </source>
</evidence>
<evidence type="ECO:0000256" key="5">
    <source>
        <dbReference type="ARBA" id="ARBA00022723"/>
    </source>
</evidence>
<dbReference type="InterPro" id="IPR015793">
    <property type="entry name" value="Pyrv_Knase_brl"/>
</dbReference>
<feature type="domain" description="Pyruvate kinase barrel" evidence="14">
    <location>
        <begin position="6"/>
        <end position="326"/>
    </location>
</feature>
<reference evidence="16" key="1">
    <citation type="submission" date="2019-05" db="EMBL/GenBank/DDBJ databases">
        <title>Methanoculleus sp. FWC-SCC1, a methanogenic archaeon isolated from deep marine cold seep.</title>
        <authorList>
            <person name="Chen Y.-W."/>
            <person name="Chen S.-C."/>
            <person name="Teng N.-H."/>
            <person name="Lai M.-C."/>
        </authorList>
    </citation>
    <scope>NUCLEOTIDE SEQUENCE</scope>
    <source>
        <strain evidence="16">FWC-SCC1</strain>
    </source>
</reference>
<comment type="similarity">
    <text evidence="2 13">Belongs to the pyruvate kinase family.</text>
</comment>
<keyword evidence="11 16" id="KW-0670">Pyruvate</keyword>
<dbReference type="SUPFAM" id="SSF51621">
    <property type="entry name" value="Phosphoenolpyruvate/pyruvate domain"/>
    <property type="match status" value="1"/>
</dbReference>
<keyword evidence="10 13" id="KW-0324">Glycolysis</keyword>
<evidence type="ECO:0000259" key="15">
    <source>
        <dbReference type="Pfam" id="PF02887"/>
    </source>
</evidence>
<keyword evidence="7 13" id="KW-0418">Kinase</keyword>
<evidence type="ECO:0000313" key="16">
    <source>
        <dbReference type="EMBL" id="MDN7025150.1"/>
    </source>
</evidence>
<dbReference type="Pfam" id="PF00224">
    <property type="entry name" value="PK"/>
    <property type="match status" value="1"/>
</dbReference>
<dbReference type="PANTHER" id="PTHR11817">
    <property type="entry name" value="PYRUVATE KINASE"/>
    <property type="match status" value="1"/>
</dbReference>
<organism evidence="16 17">
    <name type="scientific">Methanoculleus frigidifontis</name>
    <dbReference type="NCBI Taxonomy" id="2584085"/>
    <lineage>
        <taxon>Archaea</taxon>
        <taxon>Methanobacteriati</taxon>
        <taxon>Methanobacteriota</taxon>
        <taxon>Stenosarchaea group</taxon>
        <taxon>Methanomicrobia</taxon>
        <taxon>Methanomicrobiales</taxon>
        <taxon>Methanomicrobiaceae</taxon>
        <taxon>Methanoculleus</taxon>
    </lineage>
</organism>